<keyword evidence="1" id="KW-0812">Transmembrane</keyword>
<evidence type="ECO:0000313" key="4">
    <source>
        <dbReference type="Proteomes" id="UP000036851"/>
    </source>
</evidence>
<protein>
    <submittedName>
        <fullName evidence="2">Uncharacterized protein</fullName>
    </submittedName>
</protein>
<keyword evidence="5" id="KW-1185">Reference proteome</keyword>
<dbReference type="EMBL" id="JRXE01000004">
    <property type="protein sequence ID" value="KOC91936.1"/>
    <property type="molecule type" value="Genomic_DNA"/>
</dbReference>
<name>A0A0L7T9R3_9GAMM</name>
<sequence length="66" mass="7384">MLPKNRTQLAFMMCSAFNYILMRVKKLKVKKENLPCLVGLNISTALAFISFYVSISLIPASIAAFL</sequence>
<proteinExistence type="predicted"/>
<dbReference type="PATRIC" id="fig|1560201.3.peg.878"/>
<evidence type="ECO:0000256" key="1">
    <source>
        <dbReference type="SAM" id="Phobius"/>
    </source>
</evidence>
<dbReference type="Proteomes" id="UP000036851">
    <property type="component" value="Unassembled WGS sequence"/>
</dbReference>
<gene>
    <name evidence="2" type="ORF">NG42_04070</name>
    <name evidence="3" type="ORF">NG43_01640</name>
</gene>
<organism evidence="2 5">
    <name type="scientific">Winslowiella iniecta</name>
    <dbReference type="NCBI Taxonomy" id="1560201"/>
    <lineage>
        <taxon>Bacteria</taxon>
        <taxon>Pseudomonadati</taxon>
        <taxon>Pseudomonadota</taxon>
        <taxon>Gammaproteobacteria</taxon>
        <taxon>Enterobacterales</taxon>
        <taxon>Erwiniaceae</taxon>
        <taxon>Winslowiella</taxon>
    </lineage>
</organism>
<dbReference type="STRING" id="1560201.NG42_04070"/>
<dbReference type="Proteomes" id="UP000037088">
    <property type="component" value="Unassembled WGS sequence"/>
</dbReference>
<keyword evidence="1" id="KW-0472">Membrane</keyword>
<evidence type="ECO:0000313" key="5">
    <source>
        <dbReference type="Proteomes" id="UP000037088"/>
    </source>
</evidence>
<evidence type="ECO:0000313" key="2">
    <source>
        <dbReference type="EMBL" id="KOC91936.1"/>
    </source>
</evidence>
<keyword evidence="1" id="KW-1133">Transmembrane helix</keyword>
<reference evidence="4 5" key="1">
    <citation type="journal article" date="2015" name="Int. J. Syst. Evol. Microbiol.">
        <title>Erwinia iniecta sp. nov., isolated from Russian wheat aphids (Diuraphis noxia).</title>
        <authorList>
            <person name="Campillo T."/>
            <person name="Luna E."/>
            <person name="Portier P."/>
            <person name="Fischer-Le Saux M."/>
            <person name="Lapitan N."/>
            <person name="Tisserat N.A."/>
            <person name="Leach J.E."/>
        </authorList>
    </citation>
    <scope>NUCLEOTIDE SEQUENCE [LARGE SCALE GENOMIC DNA]</scope>
    <source>
        <strain evidence="2 5">B120</strain>
        <strain evidence="3 4">B149</strain>
    </source>
</reference>
<evidence type="ECO:0000313" key="3">
    <source>
        <dbReference type="EMBL" id="KOC94942.1"/>
    </source>
</evidence>
<accession>A0A0L7T9R3</accession>
<dbReference type="AlphaFoldDB" id="A0A0L7T9R3"/>
<feature type="transmembrane region" description="Helical" evidence="1">
    <location>
        <begin position="36"/>
        <end position="65"/>
    </location>
</feature>
<comment type="caution">
    <text evidence="2">The sequence shown here is derived from an EMBL/GenBank/DDBJ whole genome shotgun (WGS) entry which is preliminary data.</text>
</comment>
<dbReference type="EMBL" id="JRXF01000002">
    <property type="protein sequence ID" value="KOC94942.1"/>
    <property type="molecule type" value="Genomic_DNA"/>
</dbReference>